<comment type="similarity">
    <text evidence="1">Belongs to the Gfa family.</text>
</comment>
<dbReference type="InterPro" id="IPR011057">
    <property type="entry name" value="Mss4-like_sf"/>
</dbReference>
<evidence type="ECO:0000256" key="1">
    <source>
        <dbReference type="ARBA" id="ARBA00005495"/>
    </source>
</evidence>
<evidence type="ECO:0000256" key="2">
    <source>
        <dbReference type="ARBA" id="ARBA00022723"/>
    </source>
</evidence>
<gene>
    <name evidence="6" type="ORF">LCGC14_0339240</name>
</gene>
<accession>A0A0F9TDY0</accession>
<evidence type="ECO:0000256" key="3">
    <source>
        <dbReference type="ARBA" id="ARBA00022833"/>
    </source>
</evidence>
<comment type="caution">
    <text evidence="6">The sequence shown here is derived from an EMBL/GenBank/DDBJ whole genome shotgun (WGS) entry which is preliminary data.</text>
</comment>
<dbReference type="Gene3D" id="3.90.1590.10">
    <property type="entry name" value="glutathione-dependent formaldehyde- activating enzyme (gfa)"/>
    <property type="match status" value="1"/>
</dbReference>
<dbReference type="SUPFAM" id="SSF51316">
    <property type="entry name" value="Mss4-like"/>
    <property type="match status" value="1"/>
</dbReference>
<dbReference type="AlphaFoldDB" id="A0A0F9TDY0"/>
<keyword evidence="4" id="KW-0456">Lyase</keyword>
<reference evidence="6" key="1">
    <citation type="journal article" date="2015" name="Nature">
        <title>Complex archaea that bridge the gap between prokaryotes and eukaryotes.</title>
        <authorList>
            <person name="Spang A."/>
            <person name="Saw J.H."/>
            <person name="Jorgensen S.L."/>
            <person name="Zaremba-Niedzwiedzka K."/>
            <person name="Martijn J."/>
            <person name="Lind A.E."/>
            <person name="van Eijk R."/>
            <person name="Schleper C."/>
            <person name="Guy L."/>
            <person name="Ettema T.J."/>
        </authorList>
    </citation>
    <scope>NUCLEOTIDE SEQUENCE</scope>
</reference>
<evidence type="ECO:0000259" key="5">
    <source>
        <dbReference type="PROSITE" id="PS51891"/>
    </source>
</evidence>
<proteinExistence type="inferred from homology"/>
<dbReference type="PANTHER" id="PTHR33337:SF40">
    <property type="entry name" value="CENP-V_GFA DOMAIN-CONTAINING PROTEIN-RELATED"/>
    <property type="match status" value="1"/>
</dbReference>
<sequence length="125" mass="14036">MRTRPLSSSADPIFTSYCHCRDCRKASGAPVLAFVGFCRDDVTFEAAGEKDYGDGPAKRSFCPECGTPIAYRDNRLPDRIYLVLGAMDAPQRYPPTHHAFLCEALDFPAIEDGLPRYRRFSVERP</sequence>
<protein>
    <recommendedName>
        <fullName evidence="5">CENP-V/GFA domain-containing protein</fullName>
    </recommendedName>
</protein>
<dbReference type="InterPro" id="IPR006913">
    <property type="entry name" value="CENP-V/GFA"/>
</dbReference>
<evidence type="ECO:0000313" key="6">
    <source>
        <dbReference type="EMBL" id="KKN79465.1"/>
    </source>
</evidence>
<dbReference type="GO" id="GO:0046872">
    <property type="term" value="F:metal ion binding"/>
    <property type="evidence" value="ECO:0007669"/>
    <property type="project" value="UniProtKB-KW"/>
</dbReference>
<keyword evidence="2" id="KW-0479">Metal-binding</keyword>
<evidence type="ECO:0000256" key="4">
    <source>
        <dbReference type="ARBA" id="ARBA00023239"/>
    </source>
</evidence>
<feature type="domain" description="CENP-V/GFA" evidence="5">
    <location>
        <begin position="1"/>
        <end position="94"/>
    </location>
</feature>
<keyword evidence="3" id="KW-0862">Zinc</keyword>
<dbReference type="EMBL" id="LAZR01000246">
    <property type="protein sequence ID" value="KKN79465.1"/>
    <property type="molecule type" value="Genomic_DNA"/>
</dbReference>
<organism evidence="6">
    <name type="scientific">marine sediment metagenome</name>
    <dbReference type="NCBI Taxonomy" id="412755"/>
    <lineage>
        <taxon>unclassified sequences</taxon>
        <taxon>metagenomes</taxon>
        <taxon>ecological metagenomes</taxon>
    </lineage>
</organism>
<dbReference type="GO" id="GO:0016846">
    <property type="term" value="F:carbon-sulfur lyase activity"/>
    <property type="evidence" value="ECO:0007669"/>
    <property type="project" value="InterPro"/>
</dbReference>
<dbReference type="PROSITE" id="PS51891">
    <property type="entry name" value="CENP_V_GFA"/>
    <property type="match status" value="1"/>
</dbReference>
<name>A0A0F9TDY0_9ZZZZ</name>
<dbReference type="Pfam" id="PF04828">
    <property type="entry name" value="GFA"/>
    <property type="match status" value="1"/>
</dbReference>
<dbReference type="PANTHER" id="PTHR33337">
    <property type="entry name" value="GFA DOMAIN-CONTAINING PROTEIN"/>
    <property type="match status" value="1"/>
</dbReference>